<protein>
    <recommendedName>
        <fullName evidence="4">Integral membrane protein</fullName>
    </recommendedName>
</protein>
<keyword evidence="1" id="KW-0812">Transmembrane</keyword>
<dbReference type="RefSeq" id="WP_344332982.1">
    <property type="nucleotide sequence ID" value="NZ_BAAAKJ010000125.1"/>
</dbReference>
<feature type="transmembrane region" description="Helical" evidence="1">
    <location>
        <begin position="29"/>
        <end position="47"/>
    </location>
</feature>
<reference evidence="2 3" key="1">
    <citation type="journal article" date="2019" name="Int. J. Syst. Evol. Microbiol.">
        <title>The Global Catalogue of Microorganisms (GCM) 10K type strain sequencing project: providing services to taxonomists for standard genome sequencing and annotation.</title>
        <authorList>
            <consortium name="The Broad Institute Genomics Platform"/>
            <consortium name="The Broad Institute Genome Sequencing Center for Infectious Disease"/>
            <person name="Wu L."/>
            <person name="Ma J."/>
        </authorList>
    </citation>
    <scope>NUCLEOTIDE SEQUENCE [LARGE SCALE GENOMIC DNA]</scope>
    <source>
        <strain evidence="2 3">JCM 12393</strain>
    </source>
</reference>
<organism evidence="2 3">
    <name type="scientific">Kitasatospora putterlickiae</name>
    <dbReference type="NCBI Taxonomy" id="221725"/>
    <lineage>
        <taxon>Bacteria</taxon>
        <taxon>Bacillati</taxon>
        <taxon>Actinomycetota</taxon>
        <taxon>Actinomycetes</taxon>
        <taxon>Kitasatosporales</taxon>
        <taxon>Streptomycetaceae</taxon>
        <taxon>Kitasatospora</taxon>
    </lineage>
</organism>
<feature type="transmembrane region" description="Helical" evidence="1">
    <location>
        <begin position="131"/>
        <end position="149"/>
    </location>
</feature>
<name>A0ABN1XXQ4_9ACTN</name>
<dbReference type="EMBL" id="BAAAKJ010000125">
    <property type="protein sequence ID" value="GAA1392520.1"/>
    <property type="molecule type" value="Genomic_DNA"/>
</dbReference>
<evidence type="ECO:0000313" key="2">
    <source>
        <dbReference type="EMBL" id="GAA1392520.1"/>
    </source>
</evidence>
<keyword evidence="1" id="KW-0472">Membrane</keyword>
<keyword evidence="1" id="KW-1133">Transmembrane helix</keyword>
<sequence length="159" mass="16748">MPTTASTEERRPAAPTAAPPPFVLWREVLVSYAAPAVMAGIGGFATGQSELKIAAVTTIAGTSALVAALVGARHRRRPAGSWAERGPRPLVTALFGLGAAAVALAVGMAGWQLLPRIPALADSPWPGRLRFDLPVSAAIAATAITWRWRGTRPRRRRAR</sequence>
<feature type="transmembrane region" description="Helical" evidence="1">
    <location>
        <begin position="90"/>
        <end position="111"/>
    </location>
</feature>
<dbReference type="Proteomes" id="UP001499863">
    <property type="component" value="Unassembled WGS sequence"/>
</dbReference>
<accession>A0ABN1XXQ4</accession>
<feature type="transmembrane region" description="Helical" evidence="1">
    <location>
        <begin position="53"/>
        <end position="70"/>
    </location>
</feature>
<proteinExistence type="predicted"/>
<gene>
    <name evidence="2" type="ORF">GCM10009639_24280</name>
</gene>
<comment type="caution">
    <text evidence="2">The sequence shown here is derived from an EMBL/GenBank/DDBJ whole genome shotgun (WGS) entry which is preliminary data.</text>
</comment>
<evidence type="ECO:0000313" key="3">
    <source>
        <dbReference type="Proteomes" id="UP001499863"/>
    </source>
</evidence>
<evidence type="ECO:0008006" key="4">
    <source>
        <dbReference type="Google" id="ProtNLM"/>
    </source>
</evidence>
<keyword evidence="3" id="KW-1185">Reference proteome</keyword>
<evidence type="ECO:0000256" key="1">
    <source>
        <dbReference type="SAM" id="Phobius"/>
    </source>
</evidence>